<reference evidence="3" key="2">
    <citation type="submission" date="2023-10" db="EMBL/GenBank/DDBJ databases">
        <title>Analysis of Resistance Genes of Carbapenem-resistant Providencia rettgeri.</title>
        <authorList>
            <person name="Liu M."/>
        </authorList>
    </citation>
    <scope>NUCLEOTIDE SEQUENCE</scope>
    <source>
        <strain evidence="3">QITACRE101</strain>
    </source>
</reference>
<dbReference type="InterPro" id="IPR000259">
    <property type="entry name" value="Adhesion_dom_fimbrial"/>
</dbReference>
<organism evidence="3 4">
    <name type="scientific">Providencia rettgeri</name>
    <dbReference type="NCBI Taxonomy" id="587"/>
    <lineage>
        <taxon>Bacteria</taxon>
        <taxon>Pseudomonadati</taxon>
        <taxon>Pseudomonadota</taxon>
        <taxon>Gammaproteobacteria</taxon>
        <taxon>Enterobacterales</taxon>
        <taxon>Morganellaceae</taxon>
        <taxon>Providencia</taxon>
    </lineage>
</organism>
<proteinExistence type="predicted"/>
<keyword evidence="1" id="KW-0732">Signal</keyword>
<name>A0AB35LG66_PRORE</name>
<gene>
    <name evidence="3" type="ORF">QDQ51_17180</name>
</gene>
<comment type="caution">
    <text evidence="3">The sequence shown here is derived from an EMBL/GenBank/DDBJ whole genome shotgun (WGS) entry which is preliminary data.</text>
</comment>
<dbReference type="AlphaFoldDB" id="A0AB35LG66"/>
<dbReference type="Pfam" id="PF00419">
    <property type="entry name" value="Fimbrial"/>
    <property type="match status" value="1"/>
</dbReference>
<dbReference type="GO" id="GO:0007155">
    <property type="term" value="P:cell adhesion"/>
    <property type="evidence" value="ECO:0007669"/>
    <property type="project" value="InterPro"/>
</dbReference>
<protein>
    <submittedName>
        <fullName evidence="3">Fimbrial protein</fullName>
    </submittedName>
</protein>
<dbReference type="InterPro" id="IPR008966">
    <property type="entry name" value="Adhesion_dom_sf"/>
</dbReference>
<evidence type="ECO:0000313" key="3">
    <source>
        <dbReference type="EMBL" id="MDH2307145.1"/>
    </source>
</evidence>
<dbReference type="RefSeq" id="WP_109912296.1">
    <property type="nucleotide sequence ID" value="NZ_ABEXOG020000082.1"/>
</dbReference>
<evidence type="ECO:0000256" key="1">
    <source>
        <dbReference type="SAM" id="SignalP"/>
    </source>
</evidence>
<dbReference type="EMBL" id="JARVQW010000010">
    <property type="protein sequence ID" value="MDH2307145.1"/>
    <property type="molecule type" value="Genomic_DNA"/>
</dbReference>
<evidence type="ECO:0000313" key="4">
    <source>
        <dbReference type="Proteomes" id="UP001162044"/>
    </source>
</evidence>
<feature type="domain" description="Fimbrial-type adhesion" evidence="2">
    <location>
        <begin position="37"/>
        <end position="191"/>
    </location>
</feature>
<sequence>MRLFFLKYGAIVLGIFIANAFASTTNPSVLMEAVIANKGVGCEITLPQTLLRFKPLQANQLKGAVQTYEIQPLMVRLACVNETQILQPKLTLQGVTPYPTDSYKVIFLDEKINGIGFMVRQTTDGKPISLADFYRPDVAIGNTTTVVSLNSLTPDNQYQSESTLWVGMVGPFQSTIIAGRFQASLMLNVIFE</sequence>
<dbReference type="SUPFAM" id="SSF49401">
    <property type="entry name" value="Bacterial adhesins"/>
    <property type="match status" value="1"/>
</dbReference>
<reference evidence="3" key="1">
    <citation type="submission" date="2023-04" db="EMBL/GenBank/DDBJ databases">
        <authorList>
            <person name="Li W."/>
        </authorList>
    </citation>
    <scope>NUCLEOTIDE SEQUENCE</scope>
    <source>
        <strain evidence="3">QITACRE101</strain>
    </source>
</reference>
<feature type="chain" id="PRO_5044230585" evidence="1">
    <location>
        <begin position="23"/>
        <end position="192"/>
    </location>
</feature>
<accession>A0AB35LG66</accession>
<evidence type="ECO:0000259" key="2">
    <source>
        <dbReference type="Pfam" id="PF00419"/>
    </source>
</evidence>
<feature type="signal peptide" evidence="1">
    <location>
        <begin position="1"/>
        <end position="22"/>
    </location>
</feature>
<dbReference type="GO" id="GO:0009289">
    <property type="term" value="C:pilus"/>
    <property type="evidence" value="ECO:0007669"/>
    <property type="project" value="InterPro"/>
</dbReference>
<dbReference type="Proteomes" id="UP001162044">
    <property type="component" value="Unassembled WGS sequence"/>
</dbReference>